<feature type="region of interest" description="Disordered" evidence="1">
    <location>
        <begin position="13"/>
        <end position="35"/>
    </location>
</feature>
<dbReference type="EMBL" id="AQHZ01000010">
    <property type="protein sequence ID" value="ENO18659.1"/>
    <property type="molecule type" value="Genomic_DNA"/>
</dbReference>
<proteinExistence type="predicted"/>
<evidence type="ECO:0000313" key="2">
    <source>
        <dbReference type="EMBL" id="ENO18659.1"/>
    </source>
</evidence>
<organism evidence="2 3">
    <name type="scientific">Schaalia cardiffensis F0333</name>
    <dbReference type="NCBI Taxonomy" id="888050"/>
    <lineage>
        <taxon>Bacteria</taxon>
        <taxon>Bacillati</taxon>
        <taxon>Actinomycetota</taxon>
        <taxon>Actinomycetes</taxon>
        <taxon>Actinomycetales</taxon>
        <taxon>Actinomycetaceae</taxon>
        <taxon>Schaalia</taxon>
    </lineage>
</organism>
<dbReference type="RefSeq" id="WP_005962437.1">
    <property type="nucleotide sequence ID" value="NZ_CP040505.1"/>
</dbReference>
<dbReference type="HOGENOM" id="CLU_2447986_0_0_11"/>
<evidence type="ECO:0000256" key="1">
    <source>
        <dbReference type="SAM" id="MobiDB-lite"/>
    </source>
</evidence>
<gene>
    <name evidence="2" type="ORF">HMPREF9004_0708</name>
</gene>
<accession>N6WEI8</accession>
<comment type="caution">
    <text evidence="2">The sequence shown here is derived from an EMBL/GenBank/DDBJ whole genome shotgun (WGS) entry which is preliminary data.</text>
</comment>
<name>N6WEI8_9ACTO</name>
<evidence type="ECO:0000313" key="3">
    <source>
        <dbReference type="Proteomes" id="UP000013015"/>
    </source>
</evidence>
<dbReference type="Proteomes" id="UP000013015">
    <property type="component" value="Unassembled WGS sequence"/>
</dbReference>
<protein>
    <submittedName>
        <fullName evidence="2">Uncharacterized protein</fullName>
    </submittedName>
</protein>
<sequence length="89" mass="9978">MMEDEYRGSRIAEEGFHLADSKHGSAASSPEVPPPVLFFQKGPTTRRNQLRNTTSLVQRLLVKHNAGEAEDLHSPPRSADFSSIRVFSW</sequence>
<keyword evidence="3" id="KW-1185">Reference proteome</keyword>
<reference evidence="2 3" key="1">
    <citation type="submission" date="2013-03" db="EMBL/GenBank/DDBJ databases">
        <title>Reference genome for the Human Microbiome Project.</title>
        <authorList>
            <person name="Aqrawi P."/>
            <person name="Ayvaz T."/>
            <person name="Bess C."/>
            <person name="Blankenburg K."/>
            <person name="Coyle M."/>
            <person name="Deng J."/>
            <person name="Forbes L."/>
            <person name="Fowler G."/>
            <person name="Francisco L."/>
            <person name="Fu Q."/>
            <person name="Gibbs R."/>
            <person name="Gross S."/>
            <person name="Gubbala S."/>
            <person name="Hale W."/>
            <person name="Hemphill L."/>
            <person name="Highlander S."/>
            <person name="Hirani K."/>
            <person name="Jackson L."/>
            <person name="Jakkamsetti A."/>
            <person name="Javaid M."/>
            <person name="Jayaseelan J.C."/>
            <person name="Jiang H."/>
            <person name="Joshi V."/>
            <person name="Korchina V."/>
            <person name="Kovar C."/>
            <person name="Lara F."/>
            <person name="Lee S."/>
            <person name="Liu Y."/>
            <person name="Mata R."/>
            <person name="Mathew T."/>
            <person name="Munidasa M."/>
            <person name="Muzny D."/>
            <person name="Nazareth L."/>
            <person name="Ngo R."/>
            <person name="Nguyen L."/>
            <person name="Nguyen N."/>
            <person name="Okwuonu G."/>
            <person name="Ongeri F."/>
            <person name="Palculict T."/>
            <person name="Patil S."/>
            <person name="Petrosino J."/>
            <person name="Pham C."/>
            <person name="Pham P."/>
            <person name="Pu L.-L."/>
            <person name="Qin X."/>
            <person name="Qu J."/>
            <person name="Reid J."/>
            <person name="Ross M."/>
            <person name="Ruth R."/>
            <person name="Saada N."/>
            <person name="San Lucas F."/>
            <person name="Santibanez J."/>
            <person name="Shang Y."/>
            <person name="Simmons D."/>
            <person name="Song X.-Z."/>
            <person name="Tang L.-Y."/>
            <person name="Thornton R."/>
            <person name="Warren J."/>
            <person name="Weissenberger G."/>
            <person name="Wilczek-Boney K."/>
            <person name="Worley K."/>
            <person name="Youmans B."/>
            <person name="Zhang J."/>
            <person name="Zhang L."/>
            <person name="Zhao Z."/>
            <person name="Zhou C."/>
            <person name="Zhu D."/>
            <person name="Zhu Y."/>
        </authorList>
    </citation>
    <scope>NUCLEOTIDE SEQUENCE [LARGE SCALE GENOMIC DNA]</scope>
    <source>
        <strain evidence="2 3">F0333</strain>
    </source>
</reference>
<dbReference type="STRING" id="888050.HMPREF9004_0708"/>
<dbReference type="PATRIC" id="fig|888050.3.peg.678"/>
<dbReference type="AlphaFoldDB" id="N6WEI8"/>
<feature type="compositionally biased region" description="Basic and acidic residues" evidence="1">
    <location>
        <begin position="13"/>
        <end position="23"/>
    </location>
</feature>